<sequence length="752" mass="86520">MSGSAPASRRHRTHDEVFTGHSEQQRRLLLQVRTECSSCPGLYRPTVSFQCGSFKSVELNRLPGRCHGNGENDPGAFPVVSPPAVSRQQPHKSRKTSGKKRERERERPSDRVYSSGRYYYLQQSKTCRASSLPDPRLKLTVENRIRNIFVTQSEDTRHREREDVNYIPVVRETPGRVLEAGVNTLQKTLVLKKQAELDEVDRRLALKRQEFKSCVEALAQRRSELEIKLWQTKERAMKFEKFVAENEAKRQRALKKYEAAREQNASKQREIEDLTEQLKQLRARQQVLRERMSKYKIYEDYLMKTLDYLPSTCHDNGSDSLVMPIIRRHETLSVTHQELLQRFGRLEGEVEQGQRLLRTMKQEHSIKKLMANKELSELQSELETLKERNKQAEVNLLMEQGLSREKVEELGRLIMAINNLAEQCHLPGHGPLENMNILTMMDMVKEYILDKADTERRARRLMESGSAVTSRTALTDRRERGSMKSIGSKTQIKSPSKVSRKRVSRGPGSGASVSRTVKTVFVSPQMEAGCLVSCREDISTLFPEQTPGPKYKDLSSQFSSVRQVRGDGNCFYRSLCFAHLESLLHNARALQRFKEKIIQTCEELSSAGFDESSFKHHLNTVVNVVEQCQADEQDDKLLRLFNEQMTSDSVVQYLRLLTSAHLQNNADFFRNFVEAPNLQIYCHQEVEAMAMECDHVDILALSQALDICIHIVSMEGDEQQLAHHIIPEGAEPTLHLLYQTSHYNILYPRPQH</sequence>
<dbReference type="EMBL" id="CM041539">
    <property type="protein sequence ID" value="KAI3367728.1"/>
    <property type="molecule type" value="Genomic_DNA"/>
</dbReference>
<accession>A0ACB8WIP3</accession>
<protein>
    <submittedName>
        <fullName evidence="1">Uncharacterized protein</fullName>
    </submittedName>
</protein>
<keyword evidence="2" id="KW-1185">Reference proteome</keyword>
<evidence type="ECO:0000313" key="2">
    <source>
        <dbReference type="Proteomes" id="UP000831701"/>
    </source>
</evidence>
<organism evidence="1 2">
    <name type="scientific">Scortum barcoo</name>
    <name type="common">barcoo grunter</name>
    <dbReference type="NCBI Taxonomy" id="214431"/>
    <lineage>
        <taxon>Eukaryota</taxon>
        <taxon>Metazoa</taxon>
        <taxon>Chordata</taxon>
        <taxon>Craniata</taxon>
        <taxon>Vertebrata</taxon>
        <taxon>Euteleostomi</taxon>
        <taxon>Actinopterygii</taxon>
        <taxon>Neopterygii</taxon>
        <taxon>Teleostei</taxon>
        <taxon>Neoteleostei</taxon>
        <taxon>Acanthomorphata</taxon>
        <taxon>Eupercaria</taxon>
        <taxon>Centrarchiformes</taxon>
        <taxon>Terapontoidei</taxon>
        <taxon>Terapontidae</taxon>
        <taxon>Scortum</taxon>
    </lineage>
</organism>
<name>A0ACB8WIP3_9TELE</name>
<proteinExistence type="predicted"/>
<evidence type="ECO:0000313" key="1">
    <source>
        <dbReference type="EMBL" id="KAI3367728.1"/>
    </source>
</evidence>
<dbReference type="Proteomes" id="UP000831701">
    <property type="component" value="Chromosome 9"/>
</dbReference>
<gene>
    <name evidence="1" type="ORF">L3Q82_026573</name>
</gene>
<reference evidence="1" key="1">
    <citation type="submission" date="2022-04" db="EMBL/GenBank/DDBJ databases">
        <title>Jade perch genome.</title>
        <authorList>
            <person name="Chao B."/>
        </authorList>
    </citation>
    <scope>NUCLEOTIDE SEQUENCE</scope>
    <source>
        <strain evidence="1">CB-2022</strain>
    </source>
</reference>
<comment type="caution">
    <text evidence="1">The sequence shown here is derived from an EMBL/GenBank/DDBJ whole genome shotgun (WGS) entry which is preliminary data.</text>
</comment>